<reference evidence="2" key="1">
    <citation type="submission" date="2015-07" db="EMBL/GenBank/DDBJ databases">
        <title>MeaNS - Measles Nucleotide Surveillance Program.</title>
        <authorList>
            <person name="Tran T."/>
            <person name="Druce J."/>
        </authorList>
    </citation>
    <scope>NUCLEOTIDE SEQUENCE</scope>
    <source>
        <strain evidence="2">UCB-OBI-ISO-001</strain>
        <tissue evidence="2">Gonad</tissue>
    </source>
</reference>
<keyword evidence="1" id="KW-1133">Transmembrane helix</keyword>
<gene>
    <name evidence="2" type="ORF">OCBIM_22003493mg</name>
</gene>
<evidence type="ECO:0000313" key="2">
    <source>
        <dbReference type="EMBL" id="KOF70096.1"/>
    </source>
</evidence>
<evidence type="ECO:0000256" key="1">
    <source>
        <dbReference type="SAM" id="Phobius"/>
    </source>
</evidence>
<proteinExistence type="predicted"/>
<keyword evidence="1" id="KW-0812">Transmembrane</keyword>
<feature type="transmembrane region" description="Helical" evidence="1">
    <location>
        <begin position="21"/>
        <end position="40"/>
    </location>
</feature>
<keyword evidence="1" id="KW-0472">Membrane</keyword>
<dbReference type="AlphaFoldDB" id="A0A0L8FZC5"/>
<feature type="transmembrane region" description="Helical" evidence="1">
    <location>
        <begin position="52"/>
        <end position="70"/>
    </location>
</feature>
<protein>
    <submittedName>
        <fullName evidence="2">Uncharacterized protein</fullName>
    </submittedName>
</protein>
<name>A0A0L8FZC5_OCTBM</name>
<accession>A0A0L8FZC5</accession>
<dbReference type="EMBL" id="KQ425019">
    <property type="protein sequence ID" value="KOF70096.1"/>
    <property type="molecule type" value="Genomic_DNA"/>
</dbReference>
<sequence>MCVEPPIFATSKRVYMYMCRLFYYEVPVMYGGLIQSVNTHTSPSDYRPCSNILNNIVIIIMIMLLLFLNII</sequence>
<organism evidence="2">
    <name type="scientific">Octopus bimaculoides</name>
    <name type="common">California two-spotted octopus</name>
    <dbReference type="NCBI Taxonomy" id="37653"/>
    <lineage>
        <taxon>Eukaryota</taxon>
        <taxon>Metazoa</taxon>
        <taxon>Spiralia</taxon>
        <taxon>Lophotrochozoa</taxon>
        <taxon>Mollusca</taxon>
        <taxon>Cephalopoda</taxon>
        <taxon>Coleoidea</taxon>
        <taxon>Octopodiformes</taxon>
        <taxon>Octopoda</taxon>
        <taxon>Incirrata</taxon>
        <taxon>Octopodidae</taxon>
        <taxon>Octopus</taxon>
    </lineage>
</organism>